<dbReference type="InterPro" id="IPR050742">
    <property type="entry name" value="Helicase_Restrict-Modif_Enz"/>
</dbReference>
<feature type="domain" description="Helicase ATP-binding" evidence="1">
    <location>
        <begin position="29"/>
        <end position="176"/>
    </location>
</feature>
<protein>
    <submittedName>
        <fullName evidence="3">SSL2 DNA or RNA helicases of superfamily II</fullName>
    </submittedName>
</protein>
<dbReference type="PROSITE" id="PS51192">
    <property type="entry name" value="HELICASE_ATP_BIND_1"/>
    <property type="match status" value="1"/>
</dbReference>
<evidence type="ECO:0000313" key="3">
    <source>
        <dbReference type="EMBL" id="CAB4157779.1"/>
    </source>
</evidence>
<evidence type="ECO:0000259" key="1">
    <source>
        <dbReference type="PROSITE" id="PS51192"/>
    </source>
</evidence>
<evidence type="ECO:0000259" key="2">
    <source>
        <dbReference type="PROSITE" id="PS51194"/>
    </source>
</evidence>
<sequence length="470" mass="52054">MFDFCIHRCFSVAMRLRDYQIEAVNKIRKAYSDGAKKVLFVLPTGGGKTAIFSHITESAFKKSNSVFILVHREELLLQSSRKLAELGVPHGRISPAFSQTRDKIQVCSVQTLVNRIKNIYGSPDLLIIDEAHHSTAGSYSKILTKWNNSLVLGVTATPERMDGTGLGNVFDTMIEGPSIEYLTKSGHLSEFKIYAPPMNINFEGIKISQGDYAKGEMEKVMDKPSITGSAVDHYSKLCNGLPAIAFCTTVKHANDVSAQFNSSGISSKCIDGTMDKLSRRKVIDGLGKDYSVLTSCEIVSEGTDIPAVAGAILLRPTLSLGLYLQQVGRILRPYEGKEYSVILDHVGNVVRHGFPDEIRRWSLDGKKRKSKQSKEEEDLNILVCPACYSVFKVNTQRQCPACGSISQPKIMNQIEEVDGSLIELDREKQGKKMLVARARTLEQLQDVAAQLGYKPGWAYFVYKSRKKGVA</sequence>
<dbReference type="PANTHER" id="PTHR47396">
    <property type="entry name" value="TYPE I RESTRICTION ENZYME ECOKI R PROTEIN"/>
    <property type="match status" value="1"/>
</dbReference>
<name>A0A6J5NF11_9CAUD</name>
<dbReference type="InterPro" id="IPR014001">
    <property type="entry name" value="Helicase_ATP-bd"/>
</dbReference>
<keyword evidence="3" id="KW-0347">Helicase</keyword>
<dbReference type="GO" id="GO:0000403">
    <property type="term" value="F:Y-form DNA binding"/>
    <property type="evidence" value="ECO:0007669"/>
    <property type="project" value="TreeGrafter"/>
</dbReference>
<dbReference type="SMART" id="SM00487">
    <property type="entry name" value="DEXDc"/>
    <property type="match status" value="1"/>
</dbReference>
<dbReference type="GO" id="GO:0016787">
    <property type="term" value="F:hydrolase activity"/>
    <property type="evidence" value="ECO:0007669"/>
    <property type="project" value="InterPro"/>
</dbReference>
<dbReference type="GO" id="GO:0005524">
    <property type="term" value="F:ATP binding"/>
    <property type="evidence" value="ECO:0007669"/>
    <property type="project" value="InterPro"/>
</dbReference>
<dbReference type="PROSITE" id="PS51194">
    <property type="entry name" value="HELICASE_CTER"/>
    <property type="match status" value="1"/>
</dbReference>
<proteinExistence type="predicted"/>
<dbReference type="InterPro" id="IPR001650">
    <property type="entry name" value="Helicase_C-like"/>
</dbReference>
<keyword evidence="3" id="KW-0547">Nucleotide-binding</keyword>
<keyword evidence="3" id="KW-0378">Hydrolase</keyword>
<reference evidence="3" key="1">
    <citation type="submission" date="2020-04" db="EMBL/GenBank/DDBJ databases">
        <authorList>
            <person name="Chiriac C."/>
            <person name="Salcher M."/>
            <person name="Ghai R."/>
            <person name="Kavagutti S V."/>
        </authorList>
    </citation>
    <scope>NUCLEOTIDE SEQUENCE</scope>
</reference>
<dbReference type="SUPFAM" id="SSF52540">
    <property type="entry name" value="P-loop containing nucleoside triphosphate hydrolases"/>
    <property type="match status" value="1"/>
</dbReference>
<dbReference type="GO" id="GO:0036121">
    <property type="term" value="F:double-stranded DNA helicase activity"/>
    <property type="evidence" value="ECO:0007669"/>
    <property type="project" value="TreeGrafter"/>
</dbReference>
<dbReference type="Pfam" id="PF00271">
    <property type="entry name" value="Helicase_C"/>
    <property type="match status" value="1"/>
</dbReference>
<dbReference type="InterPro" id="IPR027417">
    <property type="entry name" value="P-loop_NTPase"/>
</dbReference>
<feature type="domain" description="Helicase C-terminal" evidence="2">
    <location>
        <begin position="229"/>
        <end position="374"/>
    </location>
</feature>
<dbReference type="PANTHER" id="PTHR47396:SF1">
    <property type="entry name" value="ATP-DEPENDENT HELICASE IRC3-RELATED"/>
    <property type="match status" value="1"/>
</dbReference>
<organism evidence="3">
    <name type="scientific">uncultured Caudovirales phage</name>
    <dbReference type="NCBI Taxonomy" id="2100421"/>
    <lineage>
        <taxon>Viruses</taxon>
        <taxon>Duplodnaviria</taxon>
        <taxon>Heunggongvirae</taxon>
        <taxon>Uroviricota</taxon>
        <taxon>Caudoviricetes</taxon>
        <taxon>Peduoviridae</taxon>
        <taxon>Maltschvirus</taxon>
        <taxon>Maltschvirus maltsch</taxon>
    </lineage>
</organism>
<accession>A0A6J5NF11</accession>
<dbReference type="Gene3D" id="3.40.50.300">
    <property type="entry name" value="P-loop containing nucleotide triphosphate hydrolases"/>
    <property type="match status" value="2"/>
</dbReference>
<keyword evidence="3" id="KW-0067">ATP-binding</keyword>
<dbReference type="Pfam" id="PF04851">
    <property type="entry name" value="ResIII"/>
    <property type="match status" value="1"/>
</dbReference>
<dbReference type="EMBL" id="LR796653">
    <property type="protein sequence ID" value="CAB4157779.1"/>
    <property type="molecule type" value="Genomic_DNA"/>
</dbReference>
<dbReference type="SMART" id="SM00490">
    <property type="entry name" value="HELICc"/>
    <property type="match status" value="1"/>
</dbReference>
<dbReference type="GO" id="GO:0061749">
    <property type="term" value="F:forked DNA-dependent helicase activity"/>
    <property type="evidence" value="ECO:0007669"/>
    <property type="project" value="TreeGrafter"/>
</dbReference>
<dbReference type="InterPro" id="IPR006935">
    <property type="entry name" value="Helicase/UvrB_N"/>
</dbReference>
<gene>
    <name evidence="3" type="ORF">UFOVP683_47</name>
</gene>